<comment type="similarity">
    <text evidence="1">Belongs to the HGH1 family.</text>
</comment>
<dbReference type="AlphaFoldDB" id="A0A0A8L9Y9"/>
<evidence type="ECO:0000313" key="6">
    <source>
        <dbReference type="EMBL" id="CDO94933.1"/>
    </source>
</evidence>
<dbReference type="Gene3D" id="1.25.10.10">
    <property type="entry name" value="Leucine-rich Repeat Variant"/>
    <property type="match status" value="1"/>
</dbReference>
<organism evidence="6 7">
    <name type="scientific">Kluyveromyces dobzhanskii CBS 2104</name>
    <dbReference type="NCBI Taxonomy" id="1427455"/>
    <lineage>
        <taxon>Eukaryota</taxon>
        <taxon>Fungi</taxon>
        <taxon>Dikarya</taxon>
        <taxon>Ascomycota</taxon>
        <taxon>Saccharomycotina</taxon>
        <taxon>Saccharomycetes</taxon>
        <taxon>Saccharomycetales</taxon>
        <taxon>Saccharomycetaceae</taxon>
        <taxon>Kluyveromyces</taxon>
    </lineage>
</organism>
<feature type="region of interest" description="Disordered" evidence="3">
    <location>
        <begin position="353"/>
        <end position="384"/>
    </location>
</feature>
<comment type="caution">
    <text evidence="6">The sequence shown here is derived from an EMBL/GenBank/DDBJ whole genome shotgun (WGS) entry which is preliminary data.</text>
</comment>
<evidence type="ECO:0000313" key="7">
    <source>
        <dbReference type="Proteomes" id="UP000031516"/>
    </source>
</evidence>
<feature type="compositionally biased region" description="Acidic residues" evidence="3">
    <location>
        <begin position="360"/>
        <end position="384"/>
    </location>
</feature>
<dbReference type="PANTHER" id="PTHR13387">
    <property type="entry name" value="PROTEIN HGH1 HOMOLOG"/>
    <property type="match status" value="1"/>
</dbReference>
<dbReference type="InterPro" id="IPR011989">
    <property type="entry name" value="ARM-like"/>
</dbReference>
<dbReference type="InterPro" id="IPR007206">
    <property type="entry name" value="Protein_HGH1_C"/>
</dbReference>
<dbReference type="Pfam" id="PF04064">
    <property type="entry name" value="DUF384"/>
    <property type="match status" value="1"/>
</dbReference>
<gene>
    <name evidence="6" type="ORF">KLDO_g3187A</name>
</gene>
<evidence type="ECO:0000259" key="4">
    <source>
        <dbReference type="Pfam" id="PF04063"/>
    </source>
</evidence>
<dbReference type="PANTHER" id="PTHR13387:SF9">
    <property type="entry name" value="PROTEIN HGH1 HOMOLOG"/>
    <property type="match status" value="1"/>
</dbReference>
<evidence type="ECO:0000256" key="1">
    <source>
        <dbReference type="ARBA" id="ARBA00006712"/>
    </source>
</evidence>
<feature type="domain" description="Protein HGH1 N-terminal" evidence="4">
    <location>
        <begin position="95"/>
        <end position="289"/>
    </location>
</feature>
<dbReference type="Proteomes" id="UP000031516">
    <property type="component" value="Unassembled WGS sequence"/>
</dbReference>
<accession>A0A0A8L9Y9</accession>
<keyword evidence="7" id="KW-1185">Reference proteome</keyword>
<reference evidence="6 7" key="1">
    <citation type="submission" date="2014-03" db="EMBL/GenBank/DDBJ databases">
        <title>The genome of Kluyveromyces dobzhanskii.</title>
        <authorList>
            <person name="Nystedt B."/>
            <person name="Astrom S."/>
        </authorList>
    </citation>
    <scope>NUCLEOTIDE SEQUENCE [LARGE SCALE GENOMIC DNA]</scope>
    <source>
        <strain evidence="6 7">CBS 2104</strain>
    </source>
</reference>
<dbReference type="Pfam" id="PF04063">
    <property type="entry name" value="DUF383"/>
    <property type="match status" value="1"/>
</dbReference>
<protein>
    <recommendedName>
        <fullName evidence="2">Protein HGH1 homolog</fullName>
    </recommendedName>
</protein>
<feature type="domain" description="Protein HGH1 C-terminal" evidence="5">
    <location>
        <begin position="294"/>
        <end position="347"/>
    </location>
</feature>
<sequence length="384" mass="44050">MPSQLEELVSFLHSDQPAVRQIALDNLVGFSTGANAVIFKYDNYRALTDLKILTKDKSKVIVQQSTTILANLCDDVTMRKLIIKDVEFLQYLSWKICDLTNASADIMCILLSNLAKEDTITGLFSFVKNQDDDIPLDKNVFKSTKVMDCLMDCFVKGYDRKLNEYATYDYLAYFFADVSRFKMGREYFIQAQEYDDVVPISKLLVFTEKYDSKTRREGVAYTIKNSLFDSEKHESLLLNEEINILPYILLPIASAKDSEIDEEDLFNLPDELQLLPADKVRDPIPEIICVHLESILLLCTTKSGREYLRSKSVYPLVRELHKNIDHEDIGEVSHRIVNMLMRGEPENQVVEEVVEKSAEDGEMDEAEQEEDEESDDDEAIVEVL</sequence>
<dbReference type="EMBL" id="CCBQ010000042">
    <property type="protein sequence ID" value="CDO94933.1"/>
    <property type="molecule type" value="Genomic_DNA"/>
</dbReference>
<name>A0A0A8L9Y9_9SACH</name>
<evidence type="ECO:0000256" key="2">
    <source>
        <dbReference type="ARBA" id="ARBA00014076"/>
    </source>
</evidence>
<evidence type="ECO:0000256" key="3">
    <source>
        <dbReference type="SAM" id="MobiDB-lite"/>
    </source>
</evidence>
<dbReference type="SUPFAM" id="SSF48371">
    <property type="entry name" value="ARM repeat"/>
    <property type="match status" value="1"/>
</dbReference>
<dbReference type="OrthoDB" id="338814at2759"/>
<proteinExistence type="inferred from homology"/>
<evidence type="ECO:0000259" key="5">
    <source>
        <dbReference type="Pfam" id="PF04064"/>
    </source>
</evidence>
<dbReference type="InterPro" id="IPR007205">
    <property type="entry name" value="Protein_HGH1_N"/>
</dbReference>
<dbReference type="InterPro" id="IPR016024">
    <property type="entry name" value="ARM-type_fold"/>
</dbReference>
<dbReference type="InterPro" id="IPR039717">
    <property type="entry name" value="Hgh1"/>
</dbReference>